<organism evidence="2 3">
    <name type="scientific">Branchiostoma floridae</name>
    <name type="common">Florida lancelet</name>
    <name type="synonym">Amphioxus</name>
    <dbReference type="NCBI Taxonomy" id="7739"/>
    <lineage>
        <taxon>Eukaryota</taxon>
        <taxon>Metazoa</taxon>
        <taxon>Chordata</taxon>
        <taxon>Cephalochordata</taxon>
        <taxon>Leptocardii</taxon>
        <taxon>Amphioxiformes</taxon>
        <taxon>Branchiostomatidae</taxon>
        <taxon>Branchiostoma</taxon>
    </lineage>
</organism>
<dbReference type="GeneID" id="118430691"/>
<protein>
    <submittedName>
        <fullName evidence="3">Uncharacterized protein LOC118430691</fullName>
    </submittedName>
</protein>
<reference evidence="2" key="1">
    <citation type="journal article" date="2020" name="Nat. Ecol. Evol.">
        <title>Deeply conserved synteny resolves early events in vertebrate evolution.</title>
        <authorList>
            <person name="Simakov O."/>
            <person name="Marletaz F."/>
            <person name="Yue J.X."/>
            <person name="O'Connell B."/>
            <person name="Jenkins J."/>
            <person name="Brandt A."/>
            <person name="Calef R."/>
            <person name="Tung C.H."/>
            <person name="Huang T.K."/>
            <person name="Schmutz J."/>
            <person name="Satoh N."/>
            <person name="Yu J.K."/>
            <person name="Putnam N.H."/>
            <person name="Green R.E."/>
            <person name="Rokhsar D.S."/>
        </authorList>
    </citation>
    <scope>NUCLEOTIDE SEQUENCE [LARGE SCALE GENOMIC DNA]</scope>
    <source>
        <strain evidence="2">S238N-H82</strain>
    </source>
</reference>
<keyword evidence="1" id="KW-0812">Transmembrane</keyword>
<dbReference type="OrthoDB" id="8122744at2759"/>
<feature type="transmembrane region" description="Helical" evidence="1">
    <location>
        <begin position="54"/>
        <end position="76"/>
    </location>
</feature>
<keyword evidence="1" id="KW-0472">Membrane</keyword>
<keyword evidence="2" id="KW-1185">Reference proteome</keyword>
<evidence type="ECO:0000313" key="2">
    <source>
        <dbReference type="Proteomes" id="UP000001554"/>
    </source>
</evidence>
<dbReference type="RefSeq" id="XP_035697578.1">
    <property type="nucleotide sequence ID" value="XM_035841685.1"/>
</dbReference>
<accession>A0A9J7MAW8</accession>
<dbReference type="PANTHER" id="PTHR36694:SF11">
    <property type="entry name" value="LP21121P-RELATED"/>
    <property type="match status" value="1"/>
</dbReference>
<feature type="transmembrane region" description="Helical" evidence="1">
    <location>
        <begin position="21"/>
        <end position="48"/>
    </location>
</feature>
<dbReference type="Proteomes" id="UP000001554">
    <property type="component" value="Chromosome 14"/>
</dbReference>
<evidence type="ECO:0000256" key="1">
    <source>
        <dbReference type="SAM" id="Phobius"/>
    </source>
</evidence>
<evidence type="ECO:0000313" key="3">
    <source>
        <dbReference type="RefSeq" id="XP_035697578.1"/>
    </source>
</evidence>
<feature type="transmembrane region" description="Helical" evidence="1">
    <location>
        <begin position="125"/>
        <end position="147"/>
    </location>
</feature>
<gene>
    <name evidence="3" type="primary">LOC118430691</name>
</gene>
<name>A0A9J7MAW8_BRAFL</name>
<dbReference type="PANTHER" id="PTHR36694">
    <property type="entry name" value="PASIFLORA 1, ISOFORM A-RELATED"/>
    <property type="match status" value="1"/>
</dbReference>
<keyword evidence="1" id="KW-1133">Transmembrane helix</keyword>
<reference evidence="3" key="2">
    <citation type="submission" date="2025-08" db="UniProtKB">
        <authorList>
            <consortium name="RefSeq"/>
        </authorList>
    </citation>
    <scope>IDENTIFICATION</scope>
    <source>
        <strain evidence="3">S238N-H82</strain>
        <tissue evidence="3">Testes</tissue>
    </source>
</reference>
<dbReference type="OMA" id="RACISVY"/>
<dbReference type="AlphaFoldDB" id="A0A9J7MAW8"/>
<proteinExistence type="predicted"/>
<sequence>MAIDLSIPRVQNCCCCGSLKCGTIGIAVVFLIMNLLYVIGTLVALAAFNGEGINAFRVLDAIFDVILIILCIVLIVGAVKGNPLLCRIWIIGTIIFVTAMFILCIVGSSLIGLNNPQAAHVIGFFWFYLAVEEGLLVYGVIVVNSFVESLRHEDATLPPYSQVNESAAV</sequence>
<feature type="transmembrane region" description="Helical" evidence="1">
    <location>
        <begin position="88"/>
        <end position="113"/>
    </location>
</feature>
<dbReference type="KEGG" id="bfo:118430691"/>